<evidence type="ECO:0000256" key="3">
    <source>
        <dbReference type="ARBA" id="ARBA00023004"/>
    </source>
</evidence>
<dbReference type="Gene3D" id="2.140.10.20">
    <property type="entry name" value="C-terminal (heme d1) domain of cytochrome cd1-nitrite reductase"/>
    <property type="match status" value="1"/>
</dbReference>
<comment type="caution">
    <text evidence="7">The sequence shown here is derived from an EMBL/GenBank/DDBJ whole genome shotgun (WGS) entry which is preliminary data.</text>
</comment>
<accession>A0A364NT96</accession>
<dbReference type="InterPro" id="IPR011048">
    <property type="entry name" value="Haem_d1_sf"/>
</dbReference>
<keyword evidence="1 4" id="KW-0349">Heme</keyword>
<evidence type="ECO:0000256" key="4">
    <source>
        <dbReference type="PROSITE-ProRule" id="PRU00433"/>
    </source>
</evidence>
<evidence type="ECO:0000313" key="8">
    <source>
        <dbReference type="Proteomes" id="UP000251075"/>
    </source>
</evidence>
<dbReference type="OrthoDB" id="5290932at2"/>
<dbReference type="SUPFAM" id="SSF46626">
    <property type="entry name" value="Cytochrome c"/>
    <property type="match status" value="1"/>
</dbReference>
<dbReference type="Proteomes" id="UP000251075">
    <property type="component" value="Unassembled WGS sequence"/>
</dbReference>
<dbReference type="InterPro" id="IPR003143">
    <property type="entry name" value="Cyt_cd1_C_sf"/>
</dbReference>
<dbReference type="GO" id="GO:0020037">
    <property type="term" value="F:heme binding"/>
    <property type="evidence" value="ECO:0007669"/>
    <property type="project" value="InterPro"/>
</dbReference>
<evidence type="ECO:0000256" key="1">
    <source>
        <dbReference type="ARBA" id="ARBA00022617"/>
    </source>
</evidence>
<organism evidence="7 8">
    <name type="scientific">Paramagnetospirillum kuznetsovii</name>
    <dbReference type="NCBI Taxonomy" id="2053833"/>
    <lineage>
        <taxon>Bacteria</taxon>
        <taxon>Pseudomonadati</taxon>
        <taxon>Pseudomonadota</taxon>
        <taxon>Alphaproteobacteria</taxon>
        <taxon>Rhodospirillales</taxon>
        <taxon>Magnetospirillaceae</taxon>
        <taxon>Paramagnetospirillum</taxon>
    </lineage>
</organism>
<dbReference type="SUPFAM" id="SSF51004">
    <property type="entry name" value="C-terminal (heme d1) domain of cytochrome cd1-nitrite reductase"/>
    <property type="match status" value="1"/>
</dbReference>
<dbReference type="GO" id="GO:0046872">
    <property type="term" value="F:metal ion binding"/>
    <property type="evidence" value="ECO:0007669"/>
    <property type="project" value="UniProtKB-KW"/>
</dbReference>
<keyword evidence="5" id="KW-0732">Signal</keyword>
<reference evidence="7 8" key="1">
    <citation type="submission" date="2017-11" db="EMBL/GenBank/DDBJ databases">
        <title>Draft genome sequence of magnetotactic bacterium Magnetospirillum kuznetsovii LBB-42.</title>
        <authorList>
            <person name="Grouzdev D.S."/>
            <person name="Rysina M.S."/>
            <person name="Baslerov R.V."/>
            <person name="Koziaeva V."/>
        </authorList>
    </citation>
    <scope>NUCLEOTIDE SEQUENCE [LARGE SCALE GENOMIC DNA]</scope>
    <source>
        <strain evidence="7 8">LBB-42</strain>
    </source>
</reference>
<dbReference type="GO" id="GO:0009055">
    <property type="term" value="F:electron transfer activity"/>
    <property type="evidence" value="ECO:0007669"/>
    <property type="project" value="InterPro"/>
</dbReference>
<dbReference type="EMBL" id="PGTO01000037">
    <property type="protein sequence ID" value="RAU20107.1"/>
    <property type="molecule type" value="Genomic_DNA"/>
</dbReference>
<feature type="chain" id="PRO_5016800592" evidence="5">
    <location>
        <begin position="21"/>
        <end position="568"/>
    </location>
</feature>
<dbReference type="AlphaFoldDB" id="A0A364NT96"/>
<evidence type="ECO:0000259" key="6">
    <source>
        <dbReference type="PROSITE" id="PS51007"/>
    </source>
</evidence>
<keyword evidence="2 4" id="KW-0479">Metal-binding</keyword>
<dbReference type="Pfam" id="PF02239">
    <property type="entry name" value="Cytochrom_D1"/>
    <property type="match status" value="1"/>
</dbReference>
<keyword evidence="3 4" id="KW-0408">Iron</keyword>
<dbReference type="Gene3D" id="1.10.760.10">
    <property type="entry name" value="Cytochrome c-like domain"/>
    <property type="match status" value="1"/>
</dbReference>
<feature type="domain" description="Cytochrome c" evidence="6">
    <location>
        <begin position="57"/>
        <end position="136"/>
    </location>
</feature>
<dbReference type="InterPro" id="IPR009056">
    <property type="entry name" value="Cyt_c-like_dom"/>
</dbReference>
<feature type="signal peptide" evidence="5">
    <location>
        <begin position="1"/>
        <end position="20"/>
    </location>
</feature>
<proteinExistence type="predicted"/>
<evidence type="ECO:0000256" key="2">
    <source>
        <dbReference type="ARBA" id="ARBA00022723"/>
    </source>
</evidence>
<sequence>MKRNIIAAMVLFGFWNSAFAQVSSSSGGPATDVYRPSLDSLPRPTASTITGSQMRPSELGAASQIFYERCAGCHGVLRQGATGRALPAETMSALGEDEVVRRITHGGDTGMPSWGASEILSQNEIKLMARYLMVPPSSPPEFGLSSMRESWRNVVPMANRPIKKMNDLDLDNMFAVVLRDIDQVALIDGNSKKVVATIPTGHAVHVVRPSLSRRYLHIISRDGKASLVDLWSQAPQLVAEIKIGYEARAVEPSKFKGYEDRYVAVGAYWPPQFTILDGNTYEPLNVISTRGMIAGSGDYHPEARVASIIASYERPEFLVNVKETGQALLVDYTDVVNPTIKSLKAERFLHDGGLDSTRRYALIAANAEDKVVVVDTKERRVAAVVEKGIGIRPHPGRGANINHPQFGPAWVTGHLGDSTIAIIGTDPDKHPKNAWKVVQNLKGLGNGSLFSTTHPKSHHLWVDAPMNPSPNIAGSVAVFDVNHLDKPAKILPVANLAGINDNSAKVVHAAYDRSGQEVWLSVWNRVDRQSAIVVLDDETMKVKTIIADDRIKTPTGKFNIFNTGQDIY</sequence>
<protein>
    <submittedName>
        <fullName evidence="7">Nitrite reductase</fullName>
    </submittedName>
</protein>
<dbReference type="PROSITE" id="PS51007">
    <property type="entry name" value="CYTC"/>
    <property type="match status" value="1"/>
</dbReference>
<keyword evidence="8" id="KW-1185">Reference proteome</keyword>
<dbReference type="Pfam" id="PF13442">
    <property type="entry name" value="Cytochrome_CBB3"/>
    <property type="match status" value="1"/>
</dbReference>
<evidence type="ECO:0000256" key="5">
    <source>
        <dbReference type="SAM" id="SignalP"/>
    </source>
</evidence>
<name>A0A364NT96_9PROT</name>
<gene>
    <name evidence="7" type="ORF">CU669_20165</name>
</gene>
<evidence type="ECO:0000313" key="7">
    <source>
        <dbReference type="EMBL" id="RAU20107.1"/>
    </source>
</evidence>
<dbReference type="InterPro" id="IPR036909">
    <property type="entry name" value="Cyt_c-like_dom_sf"/>
</dbReference>